<name>A0A7G9Z2A8_9EURY</name>
<comment type="similarity">
    <text evidence="1">Belongs to the UPF0288 family.</text>
</comment>
<evidence type="ECO:0000313" key="3">
    <source>
        <dbReference type="EMBL" id="QNO54392.1"/>
    </source>
</evidence>
<organism evidence="3">
    <name type="scientific">Candidatus Methanophaga sp. ANME-1 ERB7</name>
    <dbReference type="NCBI Taxonomy" id="2759913"/>
    <lineage>
        <taxon>Archaea</taxon>
        <taxon>Methanobacteriati</taxon>
        <taxon>Methanobacteriota</taxon>
        <taxon>Stenosarchaea group</taxon>
        <taxon>Methanomicrobia</taxon>
        <taxon>Candidatus Methanophagales</taxon>
        <taxon>Candidatus Methanophagaceae</taxon>
        <taxon>Candidatus Methanophaga</taxon>
    </lineage>
</organism>
<dbReference type="NCBIfam" id="TIGR03268">
    <property type="entry name" value="methan_mark_3"/>
    <property type="match status" value="1"/>
</dbReference>
<sequence length="513" mass="57070">MKITFNGEPQEVRSKRLGDIIEELDGAYRQGSIIGAISEKERSELKNEFSLKTAKGEARIKIVSGKDTKAISFFLDVYNRLCSESGKIGWKSEAMTAIGPIKSNLSVEKSEHSYKKWDVFFGFGGFDPGMTYLMISKRAHEAAYGTGSDAVIGRLTRGRSIISDLDEGDEIEEITPIVTKAERVGFVTTDMNTEIEEGQEIFTHAKVKLLQEAPMSSEHFLSLTRDGTFNIDDYTNSYLASESLKGLSLPIENIRYRSKYYLTVRNDGAEKGKVYAYKGNRLPHISHNVFGEIIQGGDLIDYAKQGDTVYTMTEPKWMMMVGHTQKEVEAFFERENIEQVREGNTDDDAVVVDQSPALTMDIMDIGSVRTVGVKSEAVLEVELFHKEAPRTLWYFRKVTGLINRPIGNLNVHFSVPGMLVLFKGSAEEAGTLVPENLPKGPVKKGILGVTNMSRANRGVMGIRLDESKEYGPTGESFDGANMALSFPSLTPSTMSFLSKLKEGDTIYVKEKEK</sequence>
<dbReference type="Pfam" id="PF26548">
    <property type="entry name" value="DUF8179"/>
    <property type="match status" value="1"/>
</dbReference>
<dbReference type="AlphaFoldDB" id="A0A7G9Z2A8"/>
<accession>A0A7G9Z2A8</accession>
<dbReference type="PIRSF" id="PIRSF005852">
    <property type="entry name" value="UCP005852"/>
    <property type="match status" value="1"/>
</dbReference>
<proteinExistence type="inferred from homology"/>
<protein>
    <recommendedName>
        <fullName evidence="1">UPF0288 protein JEICAKEA_00002</fullName>
    </recommendedName>
</protein>
<evidence type="ECO:0000256" key="1">
    <source>
        <dbReference type="HAMAP-Rule" id="MF_01089"/>
    </source>
</evidence>
<dbReference type="EMBL" id="MT631578">
    <property type="protein sequence ID" value="QNO54392.1"/>
    <property type="molecule type" value="Genomic_DNA"/>
</dbReference>
<dbReference type="HAMAP" id="MF_01089">
    <property type="entry name" value="UPF0288"/>
    <property type="match status" value="1"/>
</dbReference>
<reference evidence="3" key="1">
    <citation type="submission" date="2020-06" db="EMBL/GenBank/DDBJ databases">
        <title>Unique genomic features of the anaerobic methanotrophic archaea.</title>
        <authorList>
            <person name="Chadwick G.L."/>
            <person name="Skennerton C.T."/>
            <person name="Laso-Perez R."/>
            <person name="Leu A.O."/>
            <person name="Speth D.R."/>
            <person name="Yu H."/>
            <person name="Morgan-Lang C."/>
            <person name="Hatzenpichler R."/>
            <person name="Goudeau D."/>
            <person name="Malmstrom R."/>
            <person name="Brazelton W.J."/>
            <person name="Woyke T."/>
            <person name="Hallam S.J."/>
            <person name="Tyson G.W."/>
            <person name="Wegener G."/>
            <person name="Boetius A."/>
            <person name="Orphan V."/>
        </authorList>
    </citation>
    <scope>NUCLEOTIDE SEQUENCE</scope>
</reference>
<gene>
    <name evidence="3" type="ORF">JEICAKEA_00002</name>
</gene>
<evidence type="ECO:0000259" key="2">
    <source>
        <dbReference type="Pfam" id="PF26548"/>
    </source>
</evidence>
<dbReference type="InterPro" id="IPR016466">
    <property type="entry name" value="Methan_mark_3"/>
</dbReference>
<dbReference type="InterPro" id="IPR058492">
    <property type="entry name" value="DUF8179"/>
</dbReference>
<feature type="domain" description="Putative peptidyl-prolyl cis-trans isomerase" evidence="2">
    <location>
        <begin position="380"/>
        <end position="511"/>
    </location>
</feature>